<proteinExistence type="predicted"/>
<organism evidence="1 2">
    <name type="scientific">Phlebia brevispora</name>
    <dbReference type="NCBI Taxonomy" id="194682"/>
    <lineage>
        <taxon>Eukaryota</taxon>
        <taxon>Fungi</taxon>
        <taxon>Dikarya</taxon>
        <taxon>Basidiomycota</taxon>
        <taxon>Agaricomycotina</taxon>
        <taxon>Agaricomycetes</taxon>
        <taxon>Polyporales</taxon>
        <taxon>Meruliaceae</taxon>
        <taxon>Phlebia</taxon>
    </lineage>
</organism>
<reference evidence="1" key="1">
    <citation type="submission" date="2022-07" db="EMBL/GenBank/DDBJ databases">
        <title>Genome Sequence of Phlebia brevispora.</title>
        <authorList>
            <person name="Buettner E."/>
        </authorList>
    </citation>
    <scope>NUCLEOTIDE SEQUENCE</scope>
    <source>
        <strain evidence="1">MPL23</strain>
    </source>
</reference>
<dbReference type="Proteomes" id="UP001148662">
    <property type="component" value="Unassembled WGS sequence"/>
</dbReference>
<sequence length="248" mass="28028">MSLNIVTVLRMAGADMPDRSPRTLFTFNSKSDVSQVATGCDADIGGTSTVHFDLDESTAAEDRSKDPLAPMRPTARFWGDMRLGVRPEYQGKIRGGYAGFRNKPRPTLFGEIFEDVSNHTYLALRVRGKGHPRTRNSYYVNLQTDGPVTTDLWQHRLFFHREDGQWEDVFIPFESFVLTNTGEIVQHQIEMYREKIRTIGISILGGNSGVEGPYELNIDSIRAVNEEDVTTNIIKESTEGSQWERHAV</sequence>
<name>A0ACC1RQK0_9APHY</name>
<comment type="caution">
    <text evidence="1">The sequence shown here is derived from an EMBL/GenBank/DDBJ whole genome shotgun (WGS) entry which is preliminary data.</text>
</comment>
<evidence type="ECO:0000313" key="1">
    <source>
        <dbReference type="EMBL" id="KAJ3523530.1"/>
    </source>
</evidence>
<protein>
    <submittedName>
        <fullName evidence="1">Uncharacterized protein</fullName>
    </submittedName>
</protein>
<keyword evidence="2" id="KW-1185">Reference proteome</keyword>
<dbReference type="EMBL" id="JANHOG010002428">
    <property type="protein sequence ID" value="KAJ3523530.1"/>
    <property type="molecule type" value="Genomic_DNA"/>
</dbReference>
<accession>A0ACC1RQK0</accession>
<evidence type="ECO:0000313" key="2">
    <source>
        <dbReference type="Proteomes" id="UP001148662"/>
    </source>
</evidence>
<gene>
    <name evidence="1" type="ORF">NM688_g8713</name>
</gene>